<dbReference type="NCBIfam" id="NF047558">
    <property type="entry name" value="TPR_END_plus"/>
    <property type="match status" value="1"/>
</dbReference>
<dbReference type="EMBL" id="CP036279">
    <property type="protein sequence ID" value="QDU63787.1"/>
    <property type="molecule type" value="Genomic_DNA"/>
</dbReference>
<dbReference type="KEGG" id="knv:Pan216_46680"/>
<dbReference type="OrthoDB" id="271750at2"/>
<dbReference type="Gene3D" id="1.25.40.10">
    <property type="entry name" value="Tetratricopeptide repeat domain"/>
    <property type="match status" value="1"/>
</dbReference>
<gene>
    <name evidence="1" type="ORF">Pan216_46680</name>
</gene>
<sequence length="144" mass="16565">MSMSGNTPEYEFGAELTPRVPQRWAGQTQLEFEIEFFGGILDSHPDQLDILRVMASNLAARGEYEQTLELDRRLVRLSPGDPVAYYNLACSFARLDMIAESCEALRRSFEYGYDDLVYLFEDQDLDSVRRDPAFREILETHGLD</sequence>
<accession>A0A518BA22</accession>
<name>A0A518BA22_9BACT</name>
<dbReference type="Proteomes" id="UP000317093">
    <property type="component" value="Chromosome"/>
</dbReference>
<evidence type="ECO:0000313" key="1">
    <source>
        <dbReference type="EMBL" id="QDU63787.1"/>
    </source>
</evidence>
<dbReference type="RefSeq" id="WP_145261519.1">
    <property type="nucleotide sequence ID" value="NZ_CP036279.1"/>
</dbReference>
<reference evidence="1 2" key="1">
    <citation type="submission" date="2019-02" db="EMBL/GenBank/DDBJ databases">
        <title>Deep-cultivation of Planctomycetes and their phenomic and genomic characterization uncovers novel biology.</title>
        <authorList>
            <person name="Wiegand S."/>
            <person name="Jogler M."/>
            <person name="Boedeker C."/>
            <person name="Pinto D."/>
            <person name="Vollmers J."/>
            <person name="Rivas-Marin E."/>
            <person name="Kohn T."/>
            <person name="Peeters S.H."/>
            <person name="Heuer A."/>
            <person name="Rast P."/>
            <person name="Oberbeckmann S."/>
            <person name="Bunk B."/>
            <person name="Jeske O."/>
            <person name="Meyerdierks A."/>
            <person name="Storesund J.E."/>
            <person name="Kallscheuer N."/>
            <person name="Luecker S."/>
            <person name="Lage O.M."/>
            <person name="Pohl T."/>
            <person name="Merkel B.J."/>
            <person name="Hornburger P."/>
            <person name="Mueller R.-W."/>
            <person name="Bruemmer F."/>
            <person name="Labrenz M."/>
            <person name="Spormann A.M."/>
            <person name="Op den Camp H."/>
            <person name="Overmann J."/>
            <person name="Amann R."/>
            <person name="Jetten M.S.M."/>
            <person name="Mascher T."/>
            <person name="Medema M.H."/>
            <person name="Devos D.P."/>
            <person name="Kaster A.-K."/>
            <person name="Ovreas L."/>
            <person name="Rohde M."/>
            <person name="Galperin M.Y."/>
            <person name="Jogler C."/>
        </authorList>
    </citation>
    <scope>NUCLEOTIDE SEQUENCE [LARGE SCALE GENOMIC DNA]</scope>
    <source>
        <strain evidence="1 2">Pan216</strain>
    </source>
</reference>
<organism evidence="1 2">
    <name type="scientific">Kolteria novifilia</name>
    <dbReference type="NCBI Taxonomy" id="2527975"/>
    <lineage>
        <taxon>Bacteria</taxon>
        <taxon>Pseudomonadati</taxon>
        <taxon>Planctomycetota</taxon>
        <taxon>Planctomycetia</taxon>
        <taxon>Kolteriales</taxon>
        <taxon>Kolteriaceae</taxon>
        <taxon>Kolteria</taxon>
    </lineage>
</organism>
<keyword evidence="2" id="KW-1185">Reference proteome</keyword>
<protein>
    <submittedName>
        <fullName evidence="1">Uncharacterized protein</fullName>
    </submittedName>
</protein>
<dbReference type="InterPro" id="IPR011990">
    <property type="entry name" value="TPR-like_helical_dom_sf"/>
</dbReference>
<evidence type="ECO:0000313" key="2">
    <source>
        <dbReference type="Proteomes" id="UP000317093"/>
    </source>
</evidence>
<dbReference type="AlphaFoldDB" id="A0A518BA22"/>
<dbReference type="SUPFAM" id="SSF48452">
    <property type="entry name" value="TPR-like"/>
    <property type="match status" value="1"/>
</dbReference>
<proteinExistence type="predicted"/>